<sequence>MSELGNVSSRHAASLEVQQVGLKYKSERDPLSANGQFGGVFQGEALLEWFKENVLKLLEKKLAADFFNPLTASHQLICDVITFMDNYDVFSGMRS</sequence>
<evidence type="ECO:0000313" key="1">
    <source>
        <dbReference type="EMBL" id="KAA6394178.1"/>
    </source>
</evidence>
<gene>
    <name evidence="1" type="ORF">EZS28_010297</name>
</gene>
<protein>
    <submittedName>
        <fullName evidence="1">Uncharacterized protein</fullName>
    </submittedName>
</protein>
<evidence type="ECO:0000313" key="2">
    <source>
        <dbReference type="Proteomes" id="UP000324800"/>
    </source>
</evidence>
<proteinExistence type="predicted"/>
<comment type="caution">
    <text evidence="1">The sequence shown here is derived from an EMBL/GenBank/DDBJ whole genome shotgun (WGS) entry which is preliminary data.</text>
</comment>
<name>A0A5J4WH81_9EUKA</name>
<dbReference type="Proteomes" id="UP000324800">
    <property type="component" value="Unassembled WGS sequence"/>
</dbReference>
<organism evidence="1 2">
    <name type="scientific">Streblomastix strix</name>
    <dbReference type="NCBI Taxonomy" id="222440"/>
    <lineage>
        <taxon>Eukaryota</taxon>
        <taxon>Metamonada</taxon>
        <taxon>Preaxostyla</taxon>
        <taxon>Oxymonadida</taxon>
        <taxon>Streblomastigidae</taxon>
        <taxon>Streblomastix</taxon>
    </lineage>
</organism>
<accession>A0A5J4WH81</accession>
<reference evidence="1 2" key="1">
    <citation type="submission" date="2019-03" db="EMBL/GenBank/DDBJ databases">
        <title>Single cell metagenomics reveals metabolic interactions within the superorganism composed of flagellate Streblomastix strix and complex community of Bacteroidetes bacteria on its surface.</title>
        <authorList>
            <person name="Treitli S.C."/>
            <person name="Kolisko M."/>
            <person name="Husnik F."/>
            <person name="Keeling P."/>
            <person name="Hampl V."/>
        </authorList>
    </citation>
    <scope>NUCLEOTIDE SEQUENCE [LARGE SCALE GENOMIC DNA]</scope>
    <source>
        <strain evidence="1">ST1C</strain>
    </source>
</reference>
<dbReference type="EMBL" id="SNRW01002018">
    <property type="protein sequence ID" value="KAA6394178.1"/>
    <property type="molecule type" value="Genomic_DNA"/>
</dbReference>
<dbReference type="AlphaFoldDB" id="A0A5J4WH81"/>